<dbReference type="SUPFAM" id="SSF81901">
    <property type="entry name" value="HCP-like"/>
    <property type="match status" value="2"/>
</dbReference>
<dbReference type="SMART" id="SM00671">
    <property type="entry name" value="SEL1"/>
    <property type="match status" value="8"/>
</dbReference>
<evidence type="ECO:0000313" key="4">
    <source>
        <dbReference type="Proteomes" id="UP001470230"/>
    </source>
</evidence>
<name>A0ABR2J1P1_9EUKA</name>
<gene>
    <name evidence="3" type="ORF">M9Y10_007561</name>
</gene>
<keyword evidence="4" id="KW-1185">Reference proteome</keyword>
<dbReference type="InterPro" id="IPR006597">
    <property type="entry name" value="Sel1-like"/>
</dbReference>
<dbReference type="EMBL" id="JAPFFF010000013">
    <property type="protein sequence ID" value="KAK8871818.1"/>
    <property type="molecule type" value="Genomic_DNA"/>
</dbReference>
<feature type="domain" description="Protein kinase" evidence="2">
    <location>
        <begin position="202"/>
        <end position="449"/>
    </location>
</feature>
<dbReference type="InterPro" id="IPR000719">
    <property type="entry name" value="Prot_kinase_dom"/>
</dbReference>
<accession>A0ABR2J1P1</accession>
<dbReference type="InterPro" id="IPR011990">
    <property type="entry name" value="TPR-like_helical_dom_sf"/>
</dbReference>
<proteinExistence type="inferred from homology"/>
<evidence type="ECO:0000256" key="1">
    <source>
        <dbReference type="ARBA" id="ARBA00038101"/>
    </source>
</evidence>
<evidence type="ECO:0000259" key="2">
    <source>
        <dbReference type="PROSITE" id="PS50011"/>
    </source>
</evidence>
<dbReference type="InterPro" id="IPR008271">
    <property type="entry name" value="Ser/Thr_kinase_AS"/>
</dbReference>
<dbReference type="PANTHER" id="PTHR11102:SF160">
    <property type="entry name" value="ERAD-ASSOCIATED E3 UBIQUITIN-PROTEIN LIGASE COMPONENT HRD3"/>
    <property type="match status" value="1"/>
</dbReference>
<dbReference type="Proteomes" id="UP001470230">
    <property type="component" value="Unassembled WGS sequence"/>
</dbReference>
<dbReference type="Gene3D" id="1.10.510.10">
    <property type="entry name" value="Transferase(Phosphotransferase) domain 1"/>
    <property type="match status" value="1"/>
</dbReference>
<evidence type="ECO:0000313" key="3">
    <source>
        <dbReference type="EMBL" id="KAK8871818.1"/>
    </source>
</evidence>
<dbReference type="SMART" id="SM00220">
    <property type="entry name" value="S_TKc"/>
    <property type="match status" value="1"/>
</dbReference>
<dbReference type="Gene3D" id="1.25.40.10">
    <property type="entry name" value="Tetratricopeptide repeat domain"/>
    <property type="match status" value="2"/>
</dbReference>
<comment type="caution">
    <text evidence="3">The sequence shown here is derived from an EMBL/GenBank/DDBJ whole genome shotgun (WGS) entry which is preliminary data.</text>
</comment>
<dbReference type="InterPro" id="IPR011009">
    <property type="entry name" value="Kinase-like_dom_sf"/>
</dbReference>
<reference evidence="3 4" key="1">
    <citation type="submission" date="2024-04" db="EMBL/GenBank/DDBJ databases">
        <title>Tritrichomonas musculus Genome.</title>
        <authorList>
            <person name="Alves-Ferreira E."/>
            <person name="Grigg M."/>
            <person name="Lorenzi H."/>
            <person name="Galac M."/>
        </authorList>
    </citation>
    <scope>NUCLEOTIDE SEQUENCE [LARGE SCALE GENOMIC DNA]</scope>
    <source>
        <strain evidence="3 4">EAF2021</strain>
    </source>
</reference>
<dbReference type="PROSITE" id="PS50011">
    <property type="entry name" value="PROTEIN_KINASE_DOM"/>
    <property type="match status" value="1"/>
</dbReference>
<comment type="similarity">
    <text evidence="1">Belongs to the sel-1 family.</text>
</comment>
<dbReference type="Pfam" id="PF08238">
    <property type="entry name" value="Sel1"/>
    <property type="match status" value="9"/>
</dbReference>
<dbReference type="PROSITE" id="PS00108">
    <property type="entry name" value="PROTEIN_KINASE_ST"/>
    <property type="match status" value="1"/>
</dbReference>
<protein>
    <recommendedName>
        <fullName evidence="2">Protein kinase domain-containing protein</fullName>
    </recommendedName>
</protein>
<dbReference type="InterPro" id="IPR050767">
    <property type="entry name" value="Sel1_AlgK"/>
</dbReference>
<organism evidence="3 4">
    <name type="scientific">Tritrichomonas musculus</name>
    <dbReference type="NCBI Taxonomy" id="1915356"/>
    <lineage>
        <taxon>Eukaryota</taxon>
        <taxon>Metamonada</taxon>
        <taxon>Parabasalia</taxon>
        <taxon>Tritrichomonadida</taxon>
        <taxon>Tritrichomonadidae</taxon>
        <taxon>Tritrichomonas</taxon>
    </lineage>
</organism>
<dbReference type="SUPFAM" id="SSF56112">
    <property type="entry name" value="Protein kinase-like (PK-like)"/>
    <property type="match status" value="1"/>
</dbReference>
<dbReference type="PANTHER" id="PTHR11102">
    <property type="entry name" value="SEL-1-LIKE PROTEIN"/>
    <property type="match status" value="1"/>
</dbReference>
<sequence length="759" mass="88740">MFSSFNNFKKTLQSTFKIANRKLMNLIQSYSFFLVCSEKDLYLDNEIIQNIQNSPEVIISYLKLGNQINDNRYLIISFKKTLIIIEPSYLNILYELFSSKSQLIICFLPESKQIFDKNISIQYNESENQNNFTDEITCICKNMLMIEPRNDSIRKFWKTLIPSISEYLIIQSYYKTIKGRIKNFYINNDKFIFTQTLDEKDYIVLKNIGAGSSFKTILIYHIESEELLVIKQGNNDFDVPKLLQREIRNYSQISYPLLPEFFCTTTKGNWPVIEFISGSTLALAKNHLHLNLNEKITIIFQLLIIFQYLHQNGFIYRDLKPNNIIINQNKEVVLIDFDSMIHFDDFSNDPNHEFTFNFGSKYMAPEILSGSFSYEKCDIYSLGAIIYFIIGEKDYDPDNLTKIDYFYPIIEKIFKLCTDKKPYKRPDISNIIEMFYTNDNLLICIEDFLIKYDDFLIDLAGEIVSEAQFSLGLIYWENSDFKKSFQLFTLASNKNNAKAHLYVGVFYLKGILGMKDISKCIHYFTLSAKQNCPEAFFDLSLIYLKEKYDQQDVQKGIYYLQQAANFNIPDALTNLGLYLCKGVYVPQDINKGFYYMQQAANQNYPEAQYNLGNFYLKGEYCSIDIKKAIYYYTLAANNNFIDAQFMLGFIYYDENKGICDIDKSIYYFSIAADKNHKEAQFYLAMIYSNGLYITPNIQKAITYYTLAANNNHIYSQYIIGSYYCDGKYIAPNYELAIKYLTLAANQNDPKAQCKLGYIY</sequence>
<dbReference type="CDD" id="cd00180">
    <property type="entry name" value="PKc"/>
    <property type="match status" value="1"/>
</dbReference>
<dbReference type="Pfam" id="PF00069">
    <property type="entry name" value="Pkinase"/>
    <property type="match status" value="1"/>
</dbReference>